<feature type="compositionally biased region" description="Polar residues" evidence="2">
    <location>
        <begin position="75"/>
        <end position="90"/>
    </location>
</feature>
<sequence length="397" mass="45495">MPSRRSHIKSHHGCSQCKLRRVKCDERQPVCSRCKAYKRECTYNSVISQAPGQHSFELRPPPVSKTQNHKPPLIRSSSRRNPPQNQNPLHSSQARILFGFHTEEDALLHHYVNVTARPMTSAFNRPDQSKWEGAVRRNASTHGFVYNGMLSFAALHLAVLQPQNRSMHIIKALKYQNAGMTEFRPVLENLTASNCEAALGFSGLLISSLYAVTVAQAGPNRPSERLLDYLPIIFSLFNGTVAIYRMGWMKSLDSNLSVHLRQKVMRADVANTPAEGEEYLEQLQCQEIEKLKDSHLRDLYNDISFKVRQNLRRTQQFPGRVWPGTAPPAYIQCVKEREPIALVLVAYWAIGQDRGVGYNWWARNWARDLVETIGEELEEDSRWGLYMRWPREKMGLV</sequence>
<dbReference type="CDD" id="cd00067">
    <property type="entry name" value="GAL4"/>
    <property type="match status" value="1"/>
</dbReference>
<protein>
    <recommendedName>
        <fullName evidence="3">Zn(2)-C6 fungal-type domain-containing protein</fullName>
    </recommendedName>
</protein>
<dbReference type="Pfam" id="PF00172">
    <property type="entry name" value="Zn_clus"/>
    <property type="match status" value="1"/>
</dbReference>
<proteinExistence type="predicted"/>
<gene>
    <name evidence="4" type="ORF">sscle_14g097150</name>
</gene>
<dbReference type="PANTHER" id="PTHR47784:SF5">
    <property type="entry name" value="STEROL UPTAKE CONTROL PROTEIN 2"/>
    <property type="match status" value="1"/>
</dbReference>
<dbReference type="SUPFAM" id="SSF57701">
    <property type="entry name" value="Zn2/Cys6 DNA-binding domain"/>
    <property type="match status" value="1"/>
</dbReference>
<evidence type="ECO:0000313" key="4">
    <source>
        <dbReference type="EMBL" id="APA14945.1"/>
    </source>
</evidence>
<dbReference type="InterPro" id="IPR001138">
    <property type="entry name" value="Zn2Cys6_DnaBD"/>
</dbReference>
<dbReference type="PANTHER" id="PTHR47784">
    <property type="entry name" value="STEROL UPTAKE CONTROL PROTEIN 2"/>
    <property type="match status" value="1"/>
</dbReference>
<dbReference type="GO" id="GO:0008270">
    <property type="term" value="F:zinc ion binding"/>
    <property type="evidence" value="ECO:0007669"/>
    <property type="project" value="InterPro"/>
</dbReference>
<keyword evidence="1" id="KW-0539">Nucleus</keyword>
<dbReference type="PROSITE" id="PS50048">
    <property type="entry name" value="ZN2_CY6_FUNGAL_2"/>
    <property type="match status" value="1"/>
</dbReference>
<dbReference type="InterPro" id="IPR021858">
    <property type="entry name" value="Fun_TF"/>
</dbReference>
<reference evidence="5" key="1">
    <citation type="journal article" date="2017" name="Genome Biol. Evol.">
        <title>The complete genome sequence of the phytopathogenic fungus Sclerotinia sclerotiorum reveals insights into the genome architecture of broad host range pathogens.</title>
        <authorList>
            <person name="Derbyshire M."/>
            <person name="Denton-Giles M."/>
            <person name="Hegedus D."/>
            <person name="Seifbarghy S."/>
            <person name="Rollins J."/>
            <person name="van Kan J."/>
            <person name="Seidl M.F."/>
            <person name="Faino L."/>
            <person name="Mbengue M."/>
            <person name="Navaud O."/>
            <person name="Raffaele S."/>
            <person name="Hammond-Kosack K."/>
            <person name="Heard S."/>
            <person name="Oliver R."/>
        </authorList>
    </citation>
    <scope>NUCLEOTIDE SEQUENCE [LARGE SCALE GENOMIC DNA]</scope>
    <source>
        <strain evidence="5">ATCC 18683 / 1980 / Ss-1</strain>
    </source>
</reference>
<dbReference type="Pfam" id="PF11951">
    <property type="entry name" value="Fungal_trans_2"/>
    <property type="match status" value="1"/>
</dbReference>
<evidence type="ECO:0000259" key="3">
    <source>
        <dbReference type="PROSITE" id="PS50048"/>
    </source>
</evidence>
<dbReference type="GO" id="GO:0000981">
    <property type="term" value="F:DNA-binding transcription factor activity, RNA polymerase II-specific"/>
    <property type="evidence" value="ECO:0007669"/>
    <property type="project" value="InterPro"/>
</dbReference>
<name>A0A1D9QJ30_SCLS1</name>
<dbReference type="InterPro" id="IPR036864">
    <property type="entry name" value="Zn2-C6_fun-type_DNA-bd_sf"/>
</dbReference>
<feature type="region of interest" description="Disordered" evidence="2">
    <location>
        <begin position="52"/>
        <end position="90"/>
    </location>
</feature>
<dbReference type="SMART" id="SM00066">
    <property type="entry name" value="GAL4"/>
    <property type="match status" value="1"/>
</dbReference>
<dbReference type="VEuPathDB" id="FungiDB:sscle_14g097150"/>
<evidence type="ECO:0000256" key="1">
    <source>
        <dbReference type="ARBA" id="ARBA00023242"/>
    </source>
</evidence>
<accession>A0A1D9QJ30</accession>
<dbReference type="Gene3D" id="4.10.240.10">
    <property type="entry name" value="Zn(2)-C6 fungal-type DNA-binding domain"/>
    <property type="match status" value="1"/>
</dbReference>
<dbReference type="InterPro" id="IPR053157">
    <property type="entry name" value="Sterol_Uptake_Regulator"/>
</dbReference>
<organism evidence="4 5">
    <name type="scientific">Sclerotinia sclerotiorum (strain ATCC 18683 / 1980 / Ss-1)</name>
    <name type="common">White mold</name>
    <name type="synonym">Whetzelinia sclerotiorum</name>
    <dbReference type="NCBI Taxonomy" id="665079"/>
    <lineage>
        <taxon>Eukaryota</taxon>
        <taxon>Fungi</taxon>
        <taxon>Dikarya</taxon>
        <taxon>Ascomycota</taxon>
        <taxon>Pezizomycotina</taxon>
        <taxon>Leotiomycetes</taxon>
        <taxon>Helotiales</taxon>
        <taxon>Sclerotiniaceae</taxon>
        <taxon>Sclerotinia</taxon>
    </lineage>
</organism>
<evidence type="ECO:0000256" key="2">
    <source>
        <dbReference type="SAM" id="MobiDB-lite"/>
    </source>
</evidence>
<dbReference type="Proteomes" id="UP000177798">
    <property type="component" value="Chromosome 14"/>
</dbReference>
<evidence type="ECO:0000313" key="5">
    <source>
        <dbReference type="Proteomes" id="UP000177798"/>
    </source>
</evidence>
<dbReference type="OrthoDB" id="5386330at2759"/>
<dbReference type="AlphaFoldDB" id="A0A1D9QJ30"/>
<dbReference type="EMBL" id="CP017827">
    <property type="protein sequence ID" value="APA14945.1"/>
    <property type="molecule type" value="Genomic_DNA"/>
</dbReference>
<feature type="domain" description="Zn(2)-C6 fungal-type" evidence="3">
    <location>
        <begin position="13"/>
        <end position="43"/>
    </location>
</feature>
<dbReference type="PROSITE" id="PS00463">
    <property type="entry name" value="ZN2_CY6_FUNGAL_1"/>
    <property type="match status" value="1"/>
</dbReference>